<dbReference type="Proteomes" id="UP001221898">
    <property type="component" value="Unassembled WGS sequence"/>
</dbReference>
<dbReference type="EMBL" id="JAINUG010000012">
    <property type="protein sequence ID" value="KAJ8414629.1"/>
    <property type="molecule type" value="Genomic_DNA"/>
</dbReference>
<protein>
    <submittedName>
        <fullName evidence="2">Uncharacterized protein</fullName>
    </submittedName>
</protein>
<organism evidence="2 3">
    <name type="scientific">Aldrovandia affinis</name>
    <dbReference type="NCBI Taxonomy" id="143900"/>
    <lineage>
        <taxon>Eukaryota</taxon>
        <taxon>Metazoa</taxon>
        <taxon>Chordata</taxon>
        <taxon>Craniata</taxon>
        <taxon>Vertebrata</taxon>
        <taxon>Euteleostomi</taxon>
        <taxon>Actinopterygii</taxon>
        <taxon>Neopterygii</taxon>
        <taxon>Teleostei</taxon>
        <taxon>Notacanthiformes</taxon>
        <taxon>Halosauridae</taxon>
        <taxon>Aldrovandia</taxon>
    </lineage>
</organism>
<dbReference type="AlphaFoldDB" id="A0AAD7X084"/>
<evidence type="ECO:0000313" key="3">
    <source>
        <dbReference type="Proteomes" id="UP001221898"/>
    </source>
</evidence>
<accession>A0AAD7X084</accession>
<reference evidence="2" key="1">
    <citation type="journal article" date="2023" name="Science">
        <title>Genome structures resolve the early diversification of teleost fishes.</title>
        <authorList>
            <person name="Parey E."/>
            <person name="Louis A."/>
            <person name="Montfort J."/>
            <person name="Bouchez O."/>
            <person name="Roques C."/>
            <person name="Iampietro C."/>
            <person name="Lluch J."/>
            <person name="Castinel A."/>
            <person name="Donnadieu C."/>
            <person name="Desvignes T."/>
            <person name="Floi Bucao C."/>
            <person name="Jouanno E."/>
            <person name="Wen M."/>
            <person name="Mejri S."/>
            <person name="Dirks R."/>
            <person name="Jansen H."/>
            <person name="Henkel C."/>
            <person name="Chen W.J."/>
            <person name="Zahm M."/>
            <person name="Cabau C."/>
            <person name="Klopp C."/>
            <person name="Thompson A.W."/>
            <person name="Robinson-Rechavi M."/>
            <person name="Braasch I."/>
            <person name="Lecointre G."/>
            <person name="Bobe J."/>
            <person name="Postlethwait J.H."/>
            <person name="Berthelot C."/>
            <person name="Roest Crollius H."/>
            <person name="Guiguen Y."/>
        </authorList>
    </citation>
    <scope>NUCLEOTIDE SEQUENCE</scope>
    <source>
        <strain evidence="2">NC1722</strain>
    </source>
</reference>
<name>A0AAD7X084_9TELE</name>
<gene>
    <name evidence="2" type="ORF">AAFF_G00038310</name>
</gene>
<keyword evidence="3" id="KW-1185">Reference proteome</keyword>
<evidence type="ECO:0000313" key="2">
    <source>
        <dbReference type="EMBL" id="KAJ8414629.1"/>
    </source>
</evidence>
<feature type="region of interest" description="Disordered" evidence="1">
    <location>
        <begin position="1"/>
        <end position="23"/>
    </location>
</feature>
<sequence>METCHRAASASRALMSDGPEPALRTIDSADKLENVVSDEEESIQTDHHAVTAAILSDRGQTRLDAAKGQRSKWWRGAIKVWLMIYNTV</sequence>
<proteinExistence type="predicted"/>
<evidence type="ECO:0000256" key="1">
    <source>
        <dbReference type="SAM" id="MobiDB-lite"/>
    </source>
</evidence>
<comment type="caution">
    <text evidence="2">The sequence shown here is derived from an EMBL/GenBank/DDBJ whole genome shotgun (WGS) entry which is preliminary data.</text>
</comment>